<protein>
    <submittedName>
        <fullName evidence="1">Uncharacterized protein</fullName>
    </submittedName>
</protein>
<reference evidence="1" key="1">
    <citation type="submission" date="2022-04" db="EMBL/GenBank/DDBJ databases">
        <title>Jade perch genome.</title>
        <authorList>
            <person name="Chao B."/>
        </authorList>
    </citation>
    <scope>NUCLEOTIDE SEQUENCE</scope>
    <source>
        <strain evidence="1">CB-2022</strain>
    </source>
</reference>
<gene>
    <name evidence="1" type="ORF">L3Q82_014881</name>
</gene>
<name>A0ACB8VRY4_9TELE</name>
<comment type="caution">
    <text evidence="1">The sequence shown here is derived from an EMBL/GenBank/DDBJ whole genome shotgun (WGS) entry which is preliminary data.</text>
</comment>
<keyword evidence="2" id="KW-1185">Reference proteome</keyword>
<evidence type="ECO:0000313" key="2">
    <source>
        <dbReference type="Proteomes" id="UP000831701"/>
    </source>
</evidence>
<evidence type="ECO:0000313" key="1">
    <source>
        <dbReference type="EMBL" id="KAI3358452.1"/>
    </source>
</evidence>
<sequence>MNAAQRELHPPGYLGPTLVGPTGMAGPEPCYQHQ</sequence>
<organism evidence="1 2">
    <name type="scientific">Scortum barcoo</name>
    <name type="common">barcoo grunter</name>
    <dbReference type="NCBI Taxonomy" id="214431"/>
    <lineage>
        <taxon>Eukaryota</taxon>
        <taxon>Metazoa</taxon>
        <taxon>Chordata</taxon>
        <taxon>Craniata</taxon>
        <taxon>Vertebrata</taxon>
        <taxon>Euteleostomi</taxon>
        <taxon>Actinopterygii</taxon>
        <taxon>Neopterygii</taxon>
        <taxon>Teleostei</taxon>
        <taxon>Neoteleostei</taxon>
        <taxon>Acanthomorphata</taxon>
        <taxon>Eupercaria</taxon>
        <taxon>Centrarchiformes</taxon>
        <taxon>Terapontoidei</taxon>
        <taxon>Terapontidae</taxon>
        <taxon>Scortum</taxon>
    </lineage>
</organism>
<accession>A0ACB8VRY4</accession>
<dbReference type="EMBL" id="CM041548">
    <property type="protein sequence ID" value="KAI3358452.1"/>
    <property type="molecule type" value="Genomic_DNA"/>
</dbReference>
<proteinExistence type="predicted"/>
<dbReference type="Proteomes" id="UP000831701">
    <property type="component" value="Chromosome 18"/>
</dbReference>